<reference evidence="1 2" key="1">
    <citation type="submission" date="2014-12" db="EMBL/GenBank/DDBJ databases">
        <title>Draft genome sequence of Paenibacillus kamchatkensis strain B-2647.</title>
        <authorList>
            <person name="Karlyshev A.V."/>
            <person name="Kudryashova E.B."/>
        </authorList>
    </citation>
    <scope>NUCLEOTIDE SEQUENCE [LARGE SCALE GENOMIC DNA]</scope>
    <source>
        <strain evidence="1 2">VKM B-2647</strain>
    </source>
</reference>
<dbReference type="RefSeq" id="WP_041045364.1">
    <property type="nucleotide sequence ID" value="NZ_JXAK01000003.1"/>
</dbReference>
<dbReference type="InterPro" id="IPR058640">
    <property type="entry name" value="Phi812_tail_tube"/>
</dbReference>
<keyword evidence="2" id="KW-1185">Reference proteome</keyword>
<name>A0ABR5AM55_9BACL</name>
<gene>
    <name evidence="1" type="ORF">SD70_02530</name>
</gene>
<proteinExistence type="predicted"/>
<dbReference type="EMBL" id="JXAK01000003">
    <property type="protein sequence ID" value="KIL42079.1"/>
    <property type="molecule type" value="Genomic_DNA"/>
</dbReference>
<dbReference type="Pfam" id="PF26461">
    <property type="entry name" value="Phi812_tail_tube"/>
    <property type="match status" value="1"/>
</dbReference>
<protein>
    <submittedName>
        <fullName evidence="1">Uncharacterized protein</fullName>
    </submittedName>
</protein>
<comment type="caution">
    <text evidence="1">The sequence shown here is derived from an EMBL/GenBank/DDBJ whole genome shotgun (WGS) entry which is preliminary data.</text>
</comment>
<dbReference type="Proteomes" id="UP000031967">
    <property type="component" value="Unassembled WGS sequence"/>
</dbReference>
<accession>A0ABR5AM55</accession>
<evidence type="ECO:0000313" key="2">
    <source>
        <dbReference type="Proteomes" id="UP000031967"/>
    </source>
</evidence>
<sequence length="143" mass="14926">MATINKQVQSANLLVIQFDGQQIGIVNSARFSGDFGLTDESGIGDNVVVEYVPGIAHVNVSASGIVLIQKNLLSAGIVPSSSVRDILQGKVFDIGVFNRTSGAWLLKASDCSVASIDIAINTGRAVSFDASFRARDLSGTLLG</sequence>
<organism evidence="1 2">
    <name type="scientific">Gordoniibacillus kamchatkensis</name>
    <dbReference type="NCBI Taxonomy" id="1590651"/>
    <lineage>
        <taxon>Bacteria</taxon>
        <taxon>Bacillati</taxon>
        <taxon>Bacillota</taxon>
        <taxon>Bacilli</taxon>
        <taxon>Bacillales</taxon>
        <taxon>Paenibacillaceae</taxon>
        <taxon>Gordoniibacillus</taxon>
    </lineage>
</organism>
<evidence type="ECO:0000313" key="1">
    <source>
        <dbReference type="EMBL" id="KIL42079.1"/>
    </source>
</evidence>